<feature type="compositionally biased region" description="Low complexity" evidence="3">
    <location>
        <begin position="251"/>
        <end position="280"/>
    </location>
</feature>
<dbReference type="InterPro" id="IPR012677">
    <property type="entry name" value="Nucleotide-bd_a/b_plait_sf"/>
</dbReference>
<dbReference type="InterPro" id="IPR035979">
    <property type="entry name" value="RBD_domain_sf"/>
</dbReference>
<dbReference type="EMBL" id="CP031039">
    <property type="protein sequence ID" value="QDZ21723.1"/>
    <property type="molecule type" value="Genomic_DNA"/>
</dbReference>
<evidence type="ECO:0000256" key="2">
    <source>
        <dbReference type="PROSITE-ProRule" id="PRU00176"/>
    </source>
</evidence>
<keyword evidence="6" id="KW-1185">Reference proteome</keyword>
<dbReference type="PANTHER" id="PTHR48027">
    <property type="entry name" value="HETEROGENEOUS NUCLEAR RIBONUCLEOPROTEIN 87F-RELATED"/>
    <property type="match status" value="1"/>
</dbReference>
<keyword evidence="1 2" id="KW-0694">RNA-binding</keyword>
<dbReference type="SMART" id="SM00360">
    <property type="entry name" value="RRM"/>
    <property type="match status" value="1"/>
</dbReference>
<evidence type="ECO:0000256" key="3">
    <source>
        <dbReference type="SAM" id="MobiDB-lite"/>
    </source>
</evidence>
<name>A0A5B8MMJ8_9CHLO</name>
<dbReference type="InterPro" id="IPR052462">
    <property type="entry name" value="SLIRP/GR-RBP-like"/>
</dbReference>
<dbReference type="PROSITE" id="PS50102">
    <property type="entry name" value="RRM"/>
    <property type="match status" value="1"/>
</dbReference>
<dbReference type="OrthoDB" id="439808at2759"/>
<feature type="region of interest" description="Disordered" evidence="3">
    <location>
        <begin position="1"/>
        <end position="100"/>
    </location>
</feature>
<dbReference type="STRING" id="1764295.A0A5B8MMJ8"/>
<evidence type="ECO:0000313" key="6">
    <source>
        <dbReference type="Proteomes" id="UP000316726"/>
    </source>
</evidence>
<evidence type="ECO:0000259" key="4">
    <source>
        <dbReference type="PROSITE" id="PS50102"/>
    </source>
</evidence>
<feature type="domain" description="RRM" evidence="4">
    <location>
        <begin position="107"/>
        <end position="185"/>
    </location>
</feature>
<evidence type="ECO:0000313" key="5">
    <source>
        <dbReference type="EMBL" id="QDZ21723.1"/>
    </source>
</evidence>
<dbReference type="Gene3D" id="3.30.70.330">
    <property type="match status" value="1"/>
</dbReference>
<dbReference type="Pfam" id="PF00076">
    <property type="entry name" value="RRM_1"/>
    <property type="match status" value="1"/>
</dbReference>
<proteinExistence type="predicted"/>
<feature type="compositionally biased region" description="Basic and acidic residues" evidence="3">
    <location>
        <begin position="178"/>
        <end position="241"/>
    </location>
</feature>
<evidence type="ECO:0000256" key="1">
    <source>
        <dbReference type="ARBA" id="ARBA00022884"/>
    </source>
</evidence>
<dbReference type="SUPFAM" id="SSF54928">
    <property type="entry name" value="RNA-binding domain, RBD"/>
    <property type="match status" value="1"/>
</dbReference>
<organism evidence="5 6">
    <name type="scientific">Chloropicon primus</name>
    <dbReference type="NCBI Taxonomy" id="1764295"/>
    <lineage>
        <taxon>Eukaryota</taxon>
        <taxon>Viridiplantae</taxon>
        <taxon>Chlorophyta</taxon>
        <taxon>Chloropicophyceae</taxon>
        <taxon>Chloropicales</taxon>
        <taxon>Chloropicaceae</taxon>
        <taxon>Chloropicon</taxon>
    </lineage>
</organism>
<feature type="compositionally biased region" description="Basic and acidic residues" evidence="3">
    <location>
        <begin position="1"/>
        <end position="76"/>
    </location>
</feature>
<sequence length="280" mass="32491">MSYDDRMRDYDRREYDDRRDSYDDRRGGYGYEERGGGYDRYDRDRRDDRYGGRDRYDSRDRYGDRDRYGGRDRGYGRSDYGGYRERRRSPPRRTAAVHQRDPEKRDCRVYVWNLPWSTRWMDLKDHFKSVGEVAYADVMTDRRSGRSKGCGIVEFTCREDAQKAIETMYDTMIGDRKIALREDKPPGEEGYTRREKNDRFVRRDGEGDERGGRPPARPADDNTEQKMDDDLNDYFSKRPSEEDAPAEDAPAEGAAPAAEEAAPAAEEAAPAAEEAAPAEA</sequence>
<dbReference type="InterPro" id="IPR000504">
    <property type="entry name" value="RRM_dom"/>
</dbReference>
<feature type="region of interest" description="Disordered" evidence="3">
    <location>
        <begin position="178"/>
        <end position="280"/>
    </location>
</feature>
<gene>
    <name evidence="5" type="ORF">A3770_06p42410</name>
</gene>
<protein>
    <submittedName>
        <fullName evidence="5">RNA-binding domain-containing protein</fullName>
    </submittedName>
</protein>
<reference evidence="5 6" key="1">
    <citation type="submission" date="2018-07" db="EMBL/GenBank/DDBJ databases">
        <title>The complete nuclear genome of the prasinophyte Chloropicon primus (CCMP1205).</title>
        <authorList>
            <person name="Pombert J.-F."/>
            <person name="Otis C."/>
            <person name="Turmel M."/>
            <person name="Lemieux C."/>
        </authorList>
    </citation>
    <scope>NUCLEOTIDE SEQUENCE [LARGE SCALE GENOMIC DNA]</scope>
    <source>
        <strain evidence="5 6">CCMP1205</strain>
    </source>
</reference>
<dbReference type="AlphaFoldDB" id="A0A5B8MMJ8"/>
<dbReference type="GO" id="GO:0003723">
    <property type="term" value="F:RNA binding"/>
    <property type="evidence" value="ECO:0007669"/>
    <property type="project" value="UniProtKB-UniRule"/>
</dbReference>
<accession>A0A5B8MMJ8</accession>
<dbReference type="Proteomes" id="UP000316726">
    <property type="component" value="Chromosome 6"/>
</dbReference>